<evidence type="ECO:0000313" key="2">
    <source>
        <dbReference type="Proteomes" id="UP000095280"/>
    </source>
</evidence>
<protein>
    <submittedName>
        <fullName evidence="3">Uncharacterized protein</fullName>
    </submittedName>
</protein>
<organism evidence="2 3">
    <name type="scientific">Macrostomum lignano</name>
    <dbReference type="NCBI Taxonomy" id="282301"/>
    <lineage>
        <taxon>Eukaryota</taxon>
        <taxon>Metazoa</taxon>
        <taxon>Spiralia</taxon>
        <taxon>Lophotrochozoa</taxon>
        <taxon>Platyhelminthes</taxon>
        <taxon>Rhabditophora</taxon>
        <taxon>Macrostomorpha</taxon>
        <taxon>Macrostomida</taxon>
        <taxon>Macrostomidae</taxon>
        <taxon>Macrostomum</taxon>
    </lineage>
</organism>
<evidence type="ECO:0000256" key="1">
    <source>
        <dbReference type="SAM" id="MobiDB-lite"/>
    </source>
</evidence>
<accession>A0A1I8FN54</accession>
<feature type="compositionally biased region" description="Polar residues" evidence="1">
    <location>
        <begin position="109"/>
        <end position="125"/>
    </location>
</feature>
<feature type="region of interest" description="Disordered" evidence="1">
    <location>
        <begin position="74"/>
        <end position="144"/>
    </location>
</feature>
<name>A0A1I8FN54_9PLAT</name>
<dbReference type="AlphaFoldDB" id="A0A1I8FN54"/>
<sequence>MTEPLGVGAAWLAPRELTFVNGPPAPPFIQKINGEDYDVISIAGNFTFSNASPRAASPGRACPDDLRRQRAVTEKTAKDWAGTWSQRTSRMPPRNTEERDEVLDEGPSRRSSATWTRQTWETSWSELPPRDSNGLNHHTVVPGVPGARASRRAAVNFIKAFMHSGAAVQKHGELLAARAVHRRRQKIRERTTHRHRMCTTTASCRAAAATTTTAWALTCSSCGEMIRRATGTRLRPPPLRRQIRHAAVQGGTRKPSSRRPLSPRSRVFMTSAHLMEFALSITGDRIRAF</sequence>
<reference evidence="3" key="1">
    <citation type="submission" date="2016-11" db="UniProtKB">
        <authorList>
            <consortium name="WormBaseParasite"/>
        </authorList>
    </citation>
    <scope>IDENTIFICATION</scope>
</reference>
<proteinExistence type="predicted"/>
<keyword evidence="2" id="KW-1185">Reference proteome</keyword>
<dbReference type="WBParaSite" id="maker-unitig_40647-snap-gene-0.1-mRNA-1">
    <property type="protein sequence ID" value="maker-unitig_40647-snap-gene-0.1-mRNA-1"/>
    <property type="gene ID" value="maker-unitig_40647-snap-gene-0.1"/>
</dbReference>
<dbReference type="Proteomes" id="UP000095280">
    <property type="component" value="Unplaced"/>
</dbReference>
<evidence type="ECO:0000313" key="3">
    <source>
        <dbReference type="WBParaSite" id="maker-unitig_40647-snap-gene-0.1-mRNA-1"/>
    </source>
</evidence>